<evidence type="ECO:0000259" key="1">
    <source>
        <dbReference type="Pfam" id="PF21831"/>
    </source>
</evidence>
<dbReference type="InterPro" id="IPR054186">
    <property type="entry name" value="DUF6891"/>
</dbReference>
<organism evidence="2 3">
    <name type="scientific">Methanobrevibacter arboriphilus JCM 13429 = DSM 1125</name>
    <dbReference type="NCBI Taxonomy" id="1300164"/>
    <lineage>
        <taxon>Archaea</taxon>
        <taxon>Methanobacteriati</taxon>
        <taxon>Methanobacteriota</taxon>
        <taxon>Methanomada group</taxon>
        <taxon>Methanobacteria</taxon>
        <taxon>Methanobacteriales</taxon>
        <taxon>Methanobacteriaceae</taxon>
        <taxon>Methanobrevibacter</taxon>
    </lineage>
</organism>
<proteinExistence type="predicted"/>
<evidence type="ECO:0000313" key="2">
    <source>
        <dbReference type="EMBL" id="OQD59028.1"/>
    </source>
</evidence>
<protein>
    <recommendedName>
        <fullName evidence="1">DUF6891 domain-containing protein</fullName>
    </recommendedName>
</protein>
<dbReference type="AlphaFoldDB" id="A0A1V6N2U6"/>
<evidence type="ECO:0000313" key="3">
    <source>
        <dbReference type="Proteomes" id="UP000191661"/>
    </source>
</evidence>
<accession>A0A1V6N2U6</accession>
<name>A0A1V6N2U6_METAZ</name>
<comment type="caution">
    <text evidence="2">The sequence shown here is derived from an EMBL/GenBank/DDBJ whole genome shotgun (WGS) entry which is preliminary data.</text>
</comment>
<dbReference type="EMBL" id="JXMW01000006">
    <property type="protein sequence ID" value="OQD59028.1"/>
    <property type="molecule type" value="Genomic_DNA"/>
</dbReference>
<dbReference type="Proteomes" id="UP000191661">
    <property type="component" value="Unassembled WGS sequence"/>
</dbReference>
<gene>
    <name evidence="2" type="ORF">MBBAR_6c01380</name>
</gene>
<keyword evidence="3" id="KW-1185">Reference proteome</keyword>
<sequence length="217" mass="25756">MGIPNILGGFMDKELIQEINYEISILIDSGFYYNDEILEIIEEQFIDEDIPLDILNNMILDRYNENISKQKDWEEKTDFDRLRECFNQINKEKIIAIHNAGYTIDEGVHDAFEVFHHLKSKNMSPEGFCFYNFQDIEVAINYNLLNIAFGDFTDNEEKSLDIGKKITNIFKINSFSVKWNEDINTRIEINPFKWEKSFDNQEYEMEGAFNSYLKNYK</sequence>
<reference evidence="2 3" key="1">
    <citation type="submission" date="2014-12" db="EMBL/GenBank/DDBJ databases">
        <title>Genome sequence of Methanobrevibacter arboriphilicus DH1, DSM1125.</title>
        <authorList>
            <person name="Poehlein A."/>
            <person name="Thauer R.K."/>
            <person name="Seedorf H."/>
            <person name="Daniel R."/>
        </authorList>
    </citation>
    <scope>NUCLEOTIDE SEQUENCE [LARGE SCALE GENOMIC DNA]</scope>
    <source>
        <strain evidence="2 3">DH1</strain>
    </source>
</reference>
<feature type="domain" description="DUF6891" evidence="1">
    <location>
        <begin position="13"/>
        <end position="196"/>
    </location>
</feature>
<dbReference type="Pfam" id="PF21831">
    <property type="entry name" value="DUF6891"/>
    <property type="match status" value="1"/>
</dbReference>